<reference evidence="2 3" key="1">
    <citation type="submission" date="2024-03" db="EMBL/GenBank/DDBJ databases">
        <title>Novel Streptomyces species of biotechnological and ecological value are a feature of Machair soil.</title>
        <authorList>
            <person name="Prole J.R."/>
            <person name="Goodfellow M."/>
            <person name="Allenby N."/>
            <person name="Ward A.C."/>
        </authorList>
    </citation>
    <scope>NUCLEOTIDE SEQUENCE [LARGE SCALE GENOMIC DNA]</scope>
    <source>
        <strain evidence="2 3">MS1.HAVA.3</strain>
    </source>
</reference>
<evidence type="ECO:0000259" key="1">
    <source>
        <dbReference type="Pfam" id="PF00009"/>
    </source>
</evidence>
<name>A0ABU8UF05_9ACTN</name>
<evidence type="ECO:0000313" key="3">
    <source>
        <dbReference type="Proteomes" id="UP001382904"/>
    </source>
</evidence>
<dbReference type="InterPro" id="IPR000795">
    <property type="entry name" value="T_Tr_GTP-bd_dom"/>
</dbReference>
<feature type="domain" description="Tr-type G" evidence="1">
    <location>
        <begin position="84"/>
        <end position="179"/>
    </location>
</feature>
<sequence length="390" mass="42573">MEWFESARTLASAFGAAQQQKALERAGRRYRAGAGFRGVVLGGRRRGKSTLLERLAEQGKQGEDGEQPEYGELVELSGPAAPDGGAQWTASDQDALFTADVAVFVIAATSPLSMDEERELRFLRDTVGVPHVVVAVSRTDQVESEELDDLLDDIRDRVAEVDREIPVFPVSAAAGSGASVAALHELLSLRRADPGLPGLRLRRLARQTCAVLAEMSALGSAAAAAERRAEQDRRSARDELWDALDARNTRIRGLQGRLERSGLDAARKIFATVQQQRRAIAAELRQNVAAAQDPLAWWQDEFDDQLHARLAKASEQWAQALQDDMARVVGQLEESLTEYFPTEIGAVPSGSHHRTGRPSGTVAKCDCRIWTTGAGSPSWCGRPWKESPAW</sequence>
<accession>A0ABU8UF05</accession>
<dbReference type="CDD" id="cd00882">
    <property type="entry name" value="Ras_like_GTPase"/>
    <property type="match status" value="1"/>
</dbReference>
<dbReference type="SUPFAM" id="SSF52540">
    <property type="entry name" value="P-loop containing nucleoside triphosphate hydrolases"/>
    <property type="match status" value="1"/>
</dbReference>
<keyword evidence="3" id="KW-1185">Reference proteome</keyword>
<evidence type="ECO:0000313" key="2">
    <source>
        <dbReference type="EMBL" id="MEJ8645894.1"/>
    </source>
</evidence>
<organism evidence="2 3">
    <name type="scientific">Streptomyces caledonius</name>
    <dbReference type="NCBI Taxonomy" id="3134107"/>
    <lineage>
        <taxon>Bacteria</taxon>
        <taxon>Bacillati</taxon>
        <taxon>Actinomycetota</taxon>
        <taxon>Actinomycetes</taxon>
        <taxon>Kitasatosporales</taxon>
        <taxon>Streptomycetaceae</taxon>
        <taxon>Streptomyces</taxon>
    </lineage>
</organism>
<dbReference type="Proteomes" id="UP001382904">
    <property type="component" value="Unassembled WGS sequence"/>
</dbReference>
<comment type="caution">
    <text evidence="2">The sequence shown here is derived from an EMBL/GenBank/DDBJ whole genome shotgun (WGS) entry which is preliminary data.</text>
</comment>
<proteinExistence type="predicted"/>
<dbReference type="Gene3D" id="3.40.50.300">
    <property type="entry name" value="P-loop containing nucleotide triphosphate hydrolases"/>
    <property type="match status" value="1"/>
</dbReference>
<dbReference type="EMBL" id="JBBKAM010000004">
    <property type="protein sequence ID" value="MEJ8645894.1"/>
    <property type="molecule type" value="Genomic_DNA"/>
</dbReference>
<protein>
    <submittedName>
        <fullName evidence="2">GTPase domain-containing protein</fullName>
    </submittedName>
</protein>
<dbReference type="Pfam" id="PF00009">
    <property type="entry name" value="GTP_EFTU"/>
    <property type="match status" value="1"/>
</dbReference>
<dbReference type="InterPro" id="IPR027417">
    <property type="entry name" value="P-loop_NTPase"/>
</dbReference>
<gene>
    <name evidence="2" type="ORF">WKI68_41080</name>
</gene>